<evidence type="ECO:0000313" key="8">
    <source>
        <dbReference type="Proteomes" id="UP000270834"/>
    </source>
</evidence>
<protein>
    <submittedName>
        <fullName evidence="5">Anti-sigma factor</fullName>
    </submittedName>
    <submittedName>
        <fullName evidence="6">Zf-HC2 domain-containing protein</fullName>
    </submittedName>
</protein>
<evidence type="ECO:0000259" key="1">
    <source>
        <dbReference type="Pfam" id="PF13490"/>
    </source>
</evidence>
<evidence type="ECO:0000313" key="6">
    <source>
        <dbReference type="EMBL" id="WOS79844.1"/>
    </source>
</evidence>
<evidence type="ECO:0000313" key="9">
    <source>
        <dbReference type="Proteomes" id="UP000284767"/>
    </source>
</evidence>
<dbReference type="EMBL" id="CP136986">
    <property type="protein sequence ID" value="WOS79844.1"/>
    <property type="molecule type" value="Genomic_DNA"/>
</dbReference>
<dbReference type="Proteomes" id="UP001297540">
    <property type="component" value="Chromosome"/>
</dbReference>
<reference evidence="3" key="1">
    <citation type="submission" date="2017-05" db="EMBL/GenBank/DDBJ databases">
        <authorList>
            <person name="Song R."/>
            <person name="Chenine A.L."/>
            <person name="Ruprecht R.M."/>
        </authorList>
    </citation>
    <scope>NUCLEOTIDE SEQUENCE [LARGE SCALE GENOMIC DNA]</scope>
    <source>
        <strain evidence="3">S567_C10_BS</strain>
    </source>
</reference>
<evidence type="ECO:0000313" key="2">
    <source>
        <dbReference type="EMBL" id="MUI37706.1"/>
    </source>
</evidence>
<evidence type="ECO:0000313" key="7">
    <source>
        <dbReference type="Proteomes" id="UP000194857"/>
    </source>
</evidence>
<dbReference type="EMBL" id="RBSQ01001139">
    <property type="protein sequence ID" value="RMS47446.1"/>
    <property type="molecule type" value="Genomic_DNA"/>
</dbReference>
<reference evidence="7" key="2">
    <citation type="submission" date="2017-05" db="EMBL/GenBank/DDBJ databases">
        <authorList>
            <person name="Giani T."/>
            <person name="Arena F."/>
            <person name="Pollini S."/>
            <person name="Di Pilato V."/>
            <person name="D'Andrea M.M."/>
            <person name="Henrici De Angelis L."/>
            <person name="Bassetti M."/>
            <person name="Rossolini G.M."/>
        </authorList>
    </citation>
    <scope>NUCLEOTIDE SEQUENCE [LARGE SCALE GENOMIC DNA]</scope>
    <source>
        <strain evidence="7">S567_C10_BS</strain>
    </source>
</reference>
<dbReference type="EMBL" id="NFFZ01000012">
    <property type="protein sequence ID" value="OTI58931.1"/>
    <property type="molecule type" value="Genomic_DNA"/>
</dbReference>
<evidence type="ECO:0000313" key="5">
    <source>
        <dbReference type="EMBL" id="RPM05599.1"/>
    </source>
</evidence>
<reference evidence="2 10" key="6">
    <citation type="submission" date="2019-11" db="EMBL/GenBank/DDBJ databases">
        <title>Genomes of ocular Pseudomonas aeruginosa isolates.</title>
        <authorList>
            <person name="Khan M."/>
            <person name="Rice S.A."/>
            <person name="Willcox M.D.P."/>
            <person name="Stapleton F."/>
        </authorList>
    </citation>
    <scope>NUCLEOTIDE SEQUENCE [LARGE SCALE GENOMIC DNA]</scope>
    <source>
        <strain evidence="2 10">PA221</strain>
    </source>
</reference>
<dbReference type="InterPro" id="IPR041916">
    <property type="entry name" value="Anti_sigma_zinc_sf"/>
</dbReference>
<dbReference type="Gene3D" id="1.10.10.1320">
    <property type="entry name" value="Anti-sigma factor, zinc-finger domain"/>
    <property type="match status" value="1"/>
</dbReference>
<reference evidence="5 9" key="5">
    <citation type="submission" date="2019-01" db="EMBL/GenBank/DDBJ databases">
        <title>The Pseudomonas aeruginosa pan-genome provides new insights on its population structure, horizontal gene transfer and pathogenicity.</title>
        <authorList>
            <person name="Freschi L."/>
            <person name="Vincent A.T."/>
            <person name="Jeukens J."/>
            <person name="Emond-Rheault J.-G."/>
            <person name="Kukavica-Ibrulj I."/>
            <person name="Dupont M.-J."/>
            <person name="Charette S.J."/>
            <person name="Boyle B."/>
            <person name="Levesque R.C."/>
        </authorList>
    </citation>
    <scope>NUCLEOTIDE SEQUENCE [LARGE SCALE GENOMIC DNA]</scope>
    <source>
        <strain evidence="5 9">PA-W36</strain>
    </source>
</reference>
<dbReference type="RefSeq" id="WP_003091627.1">
    <property type="nucleotide sequence ID" value="NZ_AP014622.1"/>
</dbReference>
<accession>A0A069QFU6</accession>
<dbReference type="Proteomes" id="UP000194857">
    <property type="component" value="Unassembled WGS sequence"/>
</dbReference>
<feature type="domain" description="Putative zinc-finger" evidence="1">
    <location>
        <begin position="4"/>
        <end position="38"/>
    </location>
</feature>
<dbReference type="InterPro" id="IPR027383">
    <property type="entry name" value="Znf_put"/>
</dbReference>
<dbReference type="Pfam" id="PF13490">
    <property type="entry name" value="zf-HC2"/>
    <property type="match status" value="1"/>
</dbReference>
<dbReference type="Proteomes" id="UP000270834">
    <property type="component" value="Unassembled WGS sequence"/>
</dbReference>
<reference evidence="5 9" key="3">
    <citation type="submission" date="2017-08" db="EMBL/GenBank/DDBJ databases">
        <authorList>
            <person name="Feschi L."/>
            <person name="Jeukens J."/>
            <person name="Emond-Rheault J.-G."/>
            <person name="Kukavica-Ibrulj I."/>
            <person name="Boyle B."/>
            <person name="Levesque R.C."/>
        </authorList>
    </citation>
    <scope>NUCLEOTIDE SEQUENCE [LARGE SCALE GENOMIC DNA]</scope>
    <source>
        <strain evidence="5 9">PA-W36</strain>
    </source>
</reference>
<dbReference type="AlphaFoldDB" id="A0A069QFU6"/>
<evidence type="ECO:0000313" key="10">
    <source>
        <dbReference type="Proteomes" id="UP000433532"/>
    </source>
</evidence>
<reference evidence="6" key="7">
    <citation type="submission" date="2023-06" db="EMBL/GenBank/DDBJ databases">
        <authorList>
            <consortium name="Clinical and Environmental Microbiology Branch: Whole genome sequencing antimicrobial resistance pathogens in the healthcare setting"/>
        </authorList>
    </citation>
    <scope>NUCLEOTIDE SEQUENCE</scope>
    <source>
        <strain evidence="6">2021CK-01020</strain>
    </source>
</reference>
<evidence type="ECO:0000313" key="4">
    <source>
        <dbReference type="EMBL" id="RMS47446.1"/>
    </source>
</evidence>
<dbReference type="EMBL" id="NSNE01000024">
    <property type="protein sequence ID" value="RPM05599.1"/>
    <property type="molecule type" value="Genomic_DNA"/>
</dbReference>
<organism evidence="5 9">
    <name type="scientific">Pseudomonas aeruginosa</name>
    <dbReference type="NCBI Taxonomy" id="287"/>
    <lineage>
        <taxon>Bacteria</taxon>
        <taxon>Pseudomonadati</taxon>
        <taxon>Pseudomonadota</taxon>
        <taxon>Gammaproteobacteria</taxon>
        <taxon>Pseudomonadales</taxon>
        <taxon>Pseudomonadaceae</taxon>
        <taxon>Pseudomonas</taxon>
    </lineage>
</organism>
<dbReference type="Proteomes" id="UP000433532">
    <property type="component" value="Unassembled WGS sequence"/>
</dbReference>
<dbReference type="EMBL" id="WOAD01000021">
    <property type="protein sequence ID" value="MUI37706.1"/>
    <property type="molecule type" value="Genomic_DNA"/>
</dbReference>
<reference evidence="6" key="8">
    <citation type="submission" date="2023-10" db="EMBL/GenBank/DDBJ databases">
        <title>Pathogen: clinical or host-associated sample.</title>
        <authorList>
            <person name="Hergert J."/>
            <person name="Casey R."/>
            <person name="Wagner J."/>
            <person name="Young E.L."/>
            <person name="Oakeson K.F."/>
        </authorList>
    </citation>
    <scope>NUCLEOTIDE SEQUENCE</scope>
    <source>
        <strain evidence="6">2021CK-01020</strain>
    </source>
</reference>
<gene>
    <name evidence="4" type="ORF">ALP65_01136</name>
    <name evidence="3" type="ORF">CAZ10_22250</name>
    <name evidence="2" type="ORF">GNQ48_22100</name>
    <name evidence="5" type="ORF">IPC1295_28785</name>
    <name evidence="6" type="ORF">L4V69_12000</name>
</gene>
<dbReference type="Proteomes" id="UP000284767">
    <property type="component" value="Unassembled WGS sequence"/>
</dbReference>
<accession>A0A1S1C597</accession>
<reference evidence="4 8" key="4">
    <citation type="submission" date="2018-08" db="EMBL/GenBank/DDBJ databases">
        <title>Recombination of ecologically and evolutionarily significant loci maintains genetic cohesion in the Pseudomonas syringae species complex.</title>
        <authorList>
            <person name="Dillon M."/>
            <person name="Thakur S."/>
            <person name="Almeida R.N.D."/>
            <person name="Weir B.S."/>
            <person name="Guttman D.S."/>
        </authorList>
    </citation>
    <scope>NUCLEOTIDE SEQUENCE [LARGE SCALE GENOMIC DNA]</scope>
    <source>
        <strain evidence="4 8">ICMP 7846</strain>
    </source>
</reference>
<sequence>MLSCKELVARSSDFLDGQLDFRGQLAVRSHLLMCRHCRRFIRQMRLTQATVRHLPEGQGPELDRLAAHLSELRKDAARR</sequence>
<dbReference type="KEGG" id="paeb:NCGM1900_2996"/>
<name>A0A069QFU6_PSEAI</name>
<evidence type="ECO:0000313" key="3">
    <source>
        <dbReference type="EMBL" id="OTI58931.1"/>
    </source>
</evidence>
<proteinExistence type="predicted"/>